<evidence type="ECO:0000256" key="7">
    <source>
        <dbReference type="ARBA" id="ARBA00023180"/>
    </source>
</evidence>
<gene>
    <name evidence="9" type="primary">LOC107266559</name>
</gene>
<evidence type="ECO:0000256" key="3">
    <source>
        <dbReference type="ARBA" id="ARBA00022692"/>
    </source>
</evidence>
<evidence type="ECO:0000256" key="4">
    <source>
        <dbReference type="ARBA" id="ARBA00022989"/>
    </source>
</evidence>
<keyword evidence="2" id="KW-1003">Cell membrane</keyword>
<accession>A0A3L9LTT5</accession>
<evidence type="ECO:0000256" key="5">
    <source>
        <dbReference type="ARBA" id="ARBA00023136"/>
    </source>
</evidence>
<reference evidence="9" key="1">
    <citation type="submission" date="2025-08" db="UniProtKB">
        <authorList>
            <consortium name="RefSeq"/>
        </authorList>
    </citation>
    <scope>IDENTIFICATION</scope>
</reference>
<dbReference type="Proteomes" id="UP000694920">
    <property type="component" value="Unplaced"/>
</dbReference>
<dbReference type="GO" id="GO:0005886">
    <property type="term" value="C:plasma membrane"/>
    <property type="evidence" value="ECO:0007669"/>
    <property type="project" value="UniProtKB-SubCell"/>
</dbReference>
<dbReference type="PANTHER" id="PTHR42643:SF38">
    <property type="entry name" value="IONOTROPIC RECEPTOR 100A"/>
    <property type="match status" value="1"/>
</dbReference>
<dbReference type="KEGG" id="ccin:107266559"/>
<proteinExistence type="predicted"/>
<dbReference type="InterPro" id="IPR052192">
    <property type="entry name" value="Insect_Ionotropic_Sensory_Rcpt"/>
</dbReference>
<keyword evidence="6" id="KW-0675">Receptor</keyword>
<sequence length="629" mass="71609">MEGKPINLLLMIILTSHTSCNALLTTKTHSVNSARTLEILMDLFKNCIPTYQPTICIAYHREMESDFLRKLTKIACLTVVGYTANRDPNLETKAILKNISEKKNLKDIERKRKVNAFLINANSIKILDKVMTKLQNSIWWNSLGLFIAMETNPKTNGCTKASDFIWSMWSYGVLSSIFLCLDELDTPRIYTFNPYDDYAPSSWTRVHRSHSRNGHPWTLYRQEYTHGRDACNEVVFDKTRILQGYPIRVNACPREPTLYIHPSKTGLEKFSGEDGMMITSIAQVLMATLSDISYFDVKCELEFEDANATYQGMMADLALKKVDIGMNMRYLKSYKGLLSTYPHITSQLCFATKLKESVSSWIIIEALFSNMAQSGIFLIFTISMIVTNYFEGKNISNAFIHSIRLILNTPVKNLPKTTAGRFVGYAELLVLLVIHTLLTARFVSVLTNSISTDNIDTLEELQSANYPVLASPSFRDTLENSKLIDRLVLLNNSDTCTTKVIYENMERICVDDCLSLEAIAVQNKLHIGTHKLANNYVNYVARADWPLIDRVNVIIQRTVEAGLTNYWRSSNIPVVSQEHVYLLQNTMNAQSSAVLFKNFKFTFRLFGMGLCVASFIFIAEIIVKFLFHY</sequence>
<dbReference type="OrthoDB" id="7679028at2759"/>
<dbReference type="SUPFAM" id="SSF53850">
    <property type="entry name" value="Periplasmic binding protein-like II"/>
    <property type="match status" value="1"/>
</dbReference>
<organism evidence="8 9">
    <name type="scientific">Cephus cinctus</name>
    <name type="common">Wheat stem sawfly</name>
    <dbReference type="NCBI Taxonomy" id="211228"/>
    <lineage>
        <taxon>Eukaryota</taxon>
        <taxon>Metazoa</taxon>
        <taxon>Ecdysozoa</taxon>
        <taxon>Arthropoda</taxon>
        <taxon>Hexapoda</taxon>
        <taxon>Insecta</taxon>
        <taxon>Pterygota</taxon>
        <taxon>Neoptera</taxon>
        <taxon>Endopterygota</taxon>
        <taxon>Hymenoptera</taxon>
        <taxon>Cephoidea</taxon>
        <taxon>Cephidae</taxon>
        <taxon>Cephus</taxon>
    </lineage>
</organism>
<dbReference type="PANTHER" id="PTHR42643">
    <property type="entry name" value="IONOTROPIC RECEPTOR 20A-RELATED"/>
    <property type="match status" value="1"/>
</dbReference>
<evidence type="ECO:0000313" key="9">
    <source>
        <dbReference type="RefSeq" id="XP_015592660.1"/>
    </source>
</evidence>
<keyword evidence="7" id="KW-0325">Glycoprotein</keyword>
<keyword evidence="3" id="KW-0812">Transmembrane</keyword>
<dbReference type="AlphaFoldDB" id="A0A3L9LTT5"/>
<keyword evidence="8" id="KW-1185">Reference proteome</keyword>
<keyword evidence="5" id="KW-0472">Membrane</keyword>
<evidence type="ECO:0000256" key="6">
    <source>
        <dbReference type="ARBA" id="ARBA00023170"/>
    </source>
</evidence>
<name>A0A3L9LTT5_CEPCN</name>
<evidence type="ECO:0000256" key="2">
    <source>
        <dbReference type="ARBA" id="ARBA00022475"/>
    </source>
</evidence>
<evidence type="ECO:0000256" key="1">
    <source>
        <dbReference type="ARBA" id="ARBA00004651"/>
    </source>
</evidence>
<protein>
    <submittedName>
        <fullName evidence="9">Uncharacterized protein LOC107266559</fullName>
    </submittedName>
</protein>
<evidence type="ECO:0000313" key="8">
    <source>
        <dbReference type="Proteomes" id="UP000694920"/>
    </source>
</evidence>
<keyword evidence="4" id="KW-1133">Transmembrane helix</keyword>
<dbReference type="GeneID" id="107266559"/>
<comment type="subcellular location">
    <subcellularLocation>
        <location evidence="1">Cell membrane</location>
        <topology evidence="1">Multi-pass membrane protein</topology>
    </subcellularLocation>
</comment>
<dbReference type="RefSeq" id="XP_015592660.1">
    <property type="nucleotide sequence ID" value="XM_015737174.2"/>
</dbReference>
<dbReference type="Gene3D" id="1.10.287.70">
    <property type="match status" value="1"/>
</dbReference>